<dbReference type="AlphaFoldDB" id="A0A9N8WGW9"/>
<reference evidence="2" key="1">
    <citation type="submission" date="2021-06" db="EMBL/GenBank/DDBJ databases">
        <authorList>
            <person name="Kallberg Y."/>
            <person name="Tangrot J."/>
            <person name="Rosling A."/>
        </authorList>
    </citation>
    <scope>NUCLEOTIDE SEQUENCE</scope>
    <source>
        <strain evidence="2">87-6 pot B 2015</strain>
    </source>
</reference>
<gene>
    <name evidence="2" type="ORF">FMOSSE_LOCUS3415</name>
</gene>
<evidence type="ECO:0000313" key="3">
    <source>
        <dbReference type="Proteomes" id="UP000789375"/>
    </source>
</evidence>
<evidence type="ECO:0000313" key="2">
    <source>
        <dbReference type="EMBL" id="CAG8488707.1"/>
    </source>
</evidence>
<dbReference type="Pfam" id="PF02214">
    <property type="entry name" value="BTB_2"/>
    <property type="match status" value="1"/>
</dbReference>
<dbReference type="InterPro" id="IPR003131">
    <property type="entry name" value="T1-type_BTB"/>
</dbReference>
<dbReference type="Proteomes" id="UP000789375">
    <property type="component" value="Unassembled WGS sequence"/>
</dbReference>
<organism evidence="2 3">
    <name type="scientific">Funneliformis mosseae</name>
    <name type="common">Endomycorrhizal fungus</name>
    <name type="synonym">Glomus mosseae</name>
    <dbReference type="NCBI Taxonomy" id="27381"/>
    <lineage>
        <taxon>Eukaryota</taxon>
        <taxon>Fungi</taxon>
        <taxon>Fungi incertae sedis</taxon>
        <taxon>Mucoromycota</taxon>
        <taxon>Glomeromycotina</taxon>
        <taxon>Glomeromycetes</taxon>
        <taxon>Glomerales</taxon>
        <taxon>Glomeraceae</taxon>
        <taxon>Funneliformis</taxon>
    </lineage>
</organism>
<evidence type="ECO:0000259" key="1">
    <source>
        <dbReference type="Pfam" id="PF02214"/>
    </source>
</evidence>
<dbReference type="InterPro" id="IPR011333">
    <property type="entry name" value="SKP1/BTB/POZ_sf"/>
</dbReference>
<name>A0A9N8WGW9_FUNMO</name>
<dbReference type="EMBL" id="CAJVPP010000509">
    <property type="protein sequence ID" value="CAG8488707.1"/>
    <property type="molecule type" value="Genomic_DNA"/>
</dbReference>
<dbReference type="Gene3D" id="3.30.710.10">
    <property type="entry name" value="Potassium Channel Kv1.1, Chain A"/>
    <property type="match status" value="1"/>
</dbReference>
<sequence>MSESINRIILNVGGFKYETTRNTLLLFPKSLLGIMFKEENLQMCKFENGNEVFFDRNGLAFHYILEFYRTKKLLWSDHSHYITKEEIETEIDFFQLPIEVPLPPPVVEKPDYRVESLNKIIGVFESLISTAKGIYIHKLDITFPCYDRDGFFMEPRIKKLVDIVQEFSDSGFNLLQKYGENIGNHLKENDTELKWEISVNDVGWHNAKCIINIEIDAQYDESLIIANSILGRKKHSS</sequence>
<dbReference type="GO" id="GO:0051260">
    <property type="term" value="P:protein homooligomerization"/>
    <property type="evidence" value="ECO:0007669"/>
    <property type="project" value="InterPro"/>
</dbReference>
<comment type="caution">
    <text evidence="2">The sequence shown here is derived from an EMBL/GenBank/DDBJ whole genome shotgun (WGS) entry which is preliminary data.</text>
</comment>
<dbReference type="PANTHER" id="PTHR14499:SF136">
    <property type="entry name" value="GH08630P"/>
    <property type="match status" value="1"/>
</dbReference>
<feature type="domain" description="Potassium channel tetramerisation-type BTB" evidence="1">
    <location>
        <begin position="8"/>
        <end position="97"/>
    </location>
</feature>
<dbReference type="SUPFAM" id="SSF54695">
    <property type="entry name" value="POZ domain"/>
    <property type="match status" value="1"/>
</dbReference>
<accession>A0A9N8WGW9</accession>
<proteinExistence type="predicted"/>
<keyword evidence="3" id="KW-1185">Reference proteome</keyword>
<dbReference type="PANTHER" id="PTHR14499">
    <property type="entry name" value="POTASSIUM CHANNEL TETRAMERIZATION DOMAIN-CONTAINING"/>
    <property type="match status" value="1"/>
</dbReference>
<protein>
    <submittedName>
        <fullName evidence="2">15311_t:CDS:1</fullName>
    </submittedName>
</protein>